<feature type="transmembrane region" description="Helical" evidence="1">
    <location>
        <begin position="132"/>
        <end position="151"/>
    </location>
</feature>
<feature type="transmembrane region" description="Helical" evidence="1">
    <location>
        <begin position="92"/>
        <end position="112"/>
    </location>
</feature>
<dbReference type="AlphaFoldDB" id="A0A8H3QHC9"/>
<keyword evidence="1" id="KW-1133">Transmembrane helix</keyword>
<dbReference type="EMBL" id="BLAL01000053">
    <property type="protein sequence ID" value="GES80975.1"/>
    <property type="molecule type" value="Genomic_DNA"/>
</dbReference>
<proteinExistence type="predicted"/>
<accession>A0A8H3QHC9</accession>
<dbReference type="Proteomes" id="UP000615446">
    <property type="component" value="Unassembled WGS sequence"/>
</dbReference>
<keyword evidence="1" id="KW-0812">Transmembrane</keyword>
<evidence type="ECO:0000256" key="1">
    <source>
        <dbReference type="SAM" id="Phobius"/>
    </source>
</evidence>
<keyword evidence="1" id="KW-0472">Membrane</keyword>
<comment type="caution">
    <text evidence="2">The sequence shown here is derived from an EMBL/GenBank/DDBJ whole genome shotgun (WGS) entry which is preliminary data.</text>
</comment>
<dbReference type="OrthoDB" id="2303241at2759"/>
<sequence>MGRYYIEEISSYTQQFSKKFRQRILIFHPLERSFIYASTLYTIFSTILISNVLNYQLDGLISISDLIFYMTVPSLIVGSFFVIYFQYLFYYFIFIVSNLFPILLYYNLIQFLSMLCEPIFCLESGMTLFRSAYLLFAVSILFEIGYIYLGYRIWRKGIWKFKNDATPYTA</sequence>
<evidence type="ECO:0000313" key="3">
    <source>
        <dbReference type="Proteomes" id="UP000615446"/>
    </source>
</evidence>
<feature type="transmembrane region" description="Helical" evidence="1">
    <location>
        <begin position="66"/>
        <end position="85"/>
    </location>
</feature>
<gene>
    <name evidence="2" type="ORF">RCL2_000823400</name>
</gene>
<name>A0A8H3QHC9_9GLOM</name>
<reference evidence="2" key="1">
    <citation type="submission" date="2019-10" db="EMBL/GenBank/DDBJ databases">
        <title>Conservation and host-specific expression of non-tandemly repeated heterogenous ribosome RNA gene in arbuscular mycorrhizal fungi.</title>
        <authorList>
            <person name="Maeda T."/>
            <person name="Kobayashi Y."/>
            <person name="Nakagawa T."/>
            <person name="Ezawa T."/>
            <person name="Yamaguchi K."/>
            <person name="Bino T."/>
            <person name="Nishimoto Y."/>
            <person name="Shigenobu S."/>
            <person name="Kawaguchi M."/>
        </authorList>
    </citation>
    <scope>NUCLEOTIDE SEQUENCE</scope>
    <source>
        <strain evidence="2">HR1</strain>
    </source>
</reference>
<organism evidence="2 3">
    <name type="scientific">Rhizophagus clarus</name>
    <dbReference type="NCBI Taxonomy" id="94130"/>
    <lineage>
        <taxon>Eukaryota</taxon>
        <taxon>Fungi</taxon>
        <taxon>Fungi incertae sedis</taxon>
        <taxon>Mucoromycota</taxon>
        <taxon>Glomeromycotina</taxon>
        <taxon>Glomeromycetes</taxon>
        <taxon>Glomerales</taxon>
        <taxon>Glomeraceae</taxon>
        <taxon>Rhizophagus</taxon>
    </lineage>
</organism>
<evidence type="ECO:0000313" key="2">
    <source>
        <dbReference type="EMBL" id="GES80975.1"/>
    </source>
</evidence>
<feature type="transmembrane region" description="Helical" evidence="1">
    <location>
        <begin position="33"/>
        <end position="54"/>
    </location>
</feature>
<protein>
    <submittedName>
        <fullName evidence="2">Uncharacterized protein</fullName>
    </submittedName>
</protein>